<protein>
    <submittedName>
        <fullName evidence="2">Uncharacterized protein</fullName>
    </submittedName>
</protein>
<name>A0ABT9FAP1_9GAMM</name>
<reference evidence="2" key="1">
    <citation type="submission" date="2023-07" db="EMBL/GenBank/DDBJ databases">
        <title>Genome content predicts the carbon catabolic preferences of heterotrophic bacteria.</title>
        <authorList>
            <person name="Gralka M."/>
        </authorList>
    </citation>
    <scope>NUCLEOTIDE SEQUENCE</scope>
    <source>
        <strain evidence="2">4G09</strain>
    </source>
</reference>
<evidence type="ECO:0000313" key="3">
    <source>
        <dbReference type="Proteomes" id="UP001177212"/>
    </source>
</evidence>
<keyword evidence="1" id="KW-0812">Transmembrane</keyword>
<evidence type="ECO:0000256" key="1">
    <source>
        <dbReference type="SAM" id="Phobius"/>
    </source>
</evidence>
<organism evidence="2 3">
    <name type="scientific">Pseudoalteromonas marina</name>
    <dbReference type="NCBI Taxonomy" id="267375"/>
    <lineage>
        <taxon>Bacteria</taxon>
        <taxon>Pseudomonadati</taxon>
        <taxon>Pseudomonadota</taxon>
        <taxon>Gammaproteobacteria</taxon>
        <taxon>Alteromonadales</taxon>
        <taxon>Pseudoalteromonadaceae</taxon>
        <taxon>Pseudoalteromonas</taxon>
    </lineage>
</organism>
<sequence>MKFYIVKKAHKLDAIPAEKELLERYKADHYSYVDIVSACNKEDALKRLTTEQKHSKKQLIIGVNIAVFSLILIICTIN</sequence>
<accession>A0ABT9FAP1</accession>
<dbReference type="EMBL" id="JAUYVT010000002">
    <property type="protein sequence ID" value="MDP2563843.1"/>
    <property type="molecule type" value="Genomic_DNA"/>
</dbReference>
<keyword evidence="1" id="KW-1133">Transmembrane helix</keyword>
<gene>
    <name evidence="2" type="ORF">Q8W34_04320</name>
</gene>
<comment type="caution">
    <text evidence="2">The sequence shown here is derived from an EMBL/GenBank/DDBJ whole genome shotgun (WGS) entry which is preliminary data.</text>
</comment>
<dbReference type="Proteomes" id="UP001177212">
    <property type="component" value="Unassembled WGS sequence"/>
</dbReference>
<keyword evidence="3" id="KW-1185">Reference proteome</keyword>
<keyword evidence="1" id="KW-0472">Membrane</keyword>
<feature type="transmembrane region" description="Helical" evidence="1">
    <location>
        <begin position="59"/>
        <end position="77"/>
    </location>
</feature>
<dbReference type="RefSeq" id="WP_010556105.1">
    <property type="nucleotide sequence ID" value="NZ_AHCB03000012.1"/>
</dbReference>
<proteinExistence type="predicted"/>
<evidence type="ECO:0000313" key="2">
    <source>
        <dbReference type="EMBL" id="MDP2563843.1"/>
    </source>
</evidence>